<keyword evidence="3" id="KW-1185">Reference proteome</keyword>
<dbReference type="InterPro" id="IPR050177">
    <property type="entry name" value="Lipid_A_modif_metabolic_enz"/>
</dbReference>
<dbReference type="Gene3D" id="3.40.50.720">
    <property type="entry name" value="NAD(P)-binding Rossmann-like Domain"/>
    <property type="match status" value="1"/>
</dbReference>
<dbReference type="Proteomes" id="UP000321245">
    <property type="component" value="Unassembled WGS sequence"/>
</dbReference>
<dbReference type="PANTHER" id="PTHR43245">
    <property type="entry name" value="BIFUNCTIONAL POLYMYXIN RESISTANCE PROTEIN ARNA"/>
    <property type="match status" value="1"/>
</dbReference>
<dbReference type="Pfam" id="PF01370">
    <property type="entry name" value="Epimerase"/>
    <property type="match status" value="1"/>
</dbReference>
<sequence>MLLNFVPQLKNKKNMQVILGANGQIGEELARELKRNFTSDIRIVSKEAQKVNDTDDVFSADLTIKEKAIEAVKGAEIAYFTLGLPISSDLWENLFPKILQNVIDACKIHGTKLVFFDNTYMYPQDDRPHTENTAFEPLGRKARVRKQMAEMVLKEMQSGGLKAVICRAPEFYGPGKTQSITNTLIFNNIKEEKKLKVPISADKKRSLIWTPDASRATALIGNTPDAYGQTWHLPVDKSHPTYKEFIGLASKVYGRDLKFSVVPKFVFQIGAWFNPKVKELLELLPRYAYDNLFDDTKFRKRFPDFQATSYKQGFEQIKYEQSSKK</sequence>
<accession>A0A511NEH3</accession>
<dbReference type="STRING" id="1218108.GCA_000382425_01899"/>
<evidence type="ECO:0000313" key="2">
    <source>
        <dbReference type="EMBL" id="GEM51224.1"/>
    </source>
</evidence>
<proteinExistence type="predicted"/>
<feature type="domain" description="NAD-dependent epimerase/dehydratase" evidence="1">
    <location>
        <begin position="17"/>
        <end position="226"/>
    </location>
</feature>
<dbReference type="PANTHER" id="PTHR43245:SF13">
    <property type="entry name" value="UDP-D-APIOSE_UDP-D-XYLOSE SYNTHASE 2"/>
    <property type="match status" value="1"/>
</dbReference>
<name>A0A511NEH3_9FLAO</name>
<protein>
    <submittedName>
        <fullName evidence="2">NAD-dependent dehydratase</fullName>
    </submittedName>
</protein>
<evidence type="ECO:0000259" key="1">
    <source>
        <dbReference type="Pfam" id="PF01370"/>
    </source>
</evidence>
<gene>
    <name evidence="2" type="ORF">EB1_10140</name>
</gene>
<dbReference type="AlphaFoldDB" id="A0A511NEH3"/>
<reference evidence="2 3" key="1">
    <citation type="submission" date="2019-07" db="EMBL/GenBank/DDBJ databases">
        <title>Whole genome shotgun sequence of Empedobacter brevis NBRC 14943.</title>
        <authorList>
            <person name="Hosoyama A."/>
            <person name="Uohara A."/>
            <person name="Ohji S."/>
            <person name="Ichikawa N."/>
        </authorList>
    </citation>
    <scope>NUCLEOTIDE SEQUENCE [LARGE SCALE GENOMIC DNA]</scope>
    <source>
        <strain evidence="2 3">NBRC 14943</strain>
    </source>
</reference>
<organism evidence="2 3">
    <name type="scientific">Empedobacter brevis NBRC 14943 = ATCC 43319</name>
    <dbReference type="NCBI Taxonomy" id="1218108"/>
    <lineage>
        <taxon>Bacteria</taxon>
        <taxon>Pseudomonadati</taxon>
        <taxon>Bacteroidota</taxon>
        <taxon>Flavobacteriia</taxon>
        <taxon>Flavobacteriales</taxon>
        <taxon>Weeksellaceae</taxon>
        <taxon>Empedobacter</taxon>
    </lineage>
</organism>
<dbReference type="SUPFAM" id="SSF51735">
    <property type="entry name" value="NAD(P)-binding Rossmann-fold domains"/>
    <property type="match status" value="1"/>
</dbReference>
<evidence type="ECO:0000313" key="3">
    <source>
        <dbReference type="Proteomes" id="UP000321245"/>
    </source>
</evidence>
<dbReference type="InterPro" id="IPR036291">
    <property type="entry name" value="NAD(P)-bd_dom_sf"/>
</dbReference>
<dbReference type="InterPro" id="IPR001509">
    <property type="entry name" value="Epimerase_deHydtase"/>
</dbReference>
<dbReference type="EMBL" id="BJXC01000005">
    <property type="protein sequence ID" value="GEM51224.1"/>
    <property type="molecule type" value="Genomic_DNA"/>
</dbReference>
<comment type="caution">
    <text evidence="2">The sequence shown here is derived from an EMBL/GenBank/DDBJ whole genome shotgun (WGS) entry which is preliminary data.</text>
</comment>